<evidence type="ECO:0000256" key="5">
    <source>
        <dbReference type="ARBA" id="ARBA00023128"/>
    </source>
</evidence>
<comment type="caution">
    <text evidence="8">The sequence shown here is derived from an EMBL/GenBank/DDBJ whole genome shotgun (WGS) entry which is preliminary data.</text>
</comment>
<dbReference type="InterPro" id="IPR007379">
    <property type="entry name" value="Tim44-like_dom"/>
</dbReference>
<evidence type="ECO:0000313" key="9">
    <source>
        <dbReference type="Proteomes" id="UP001153069"/>
    </source>
</evidence>
<evidence type="ECO:0000256" key="1">
    <source>
        <dbReference type="ARBA" id="ARBA00004273"/>
    </source>
</evidence>
<keyword evidence="6" id="KW-0472">Membrane</keyword>
<dbReference type="SUPFAM" id="SSF54427">
    <property type="entry name" value="NTF2-like"/>
    <property type="match status" value="1"/>
</dbReference>
<dbReference type="Proteomes" id="UP001153069">
    <property type="component" value="Unassembled WGS sequence"/>
</dbReference>
<keyword evidence="4" id="KW-0809">Transit peptide</keyword>
<evidence type="ECO:0000256" key="3">
    <source>
        <dbReference type="ARBA" id="ARBA00022792"/>
    </source>
</evidence>
<dbReference type="GO" id="GO:0005743">
    <property type="term" value="C:mitochondrial inner membrane"/>
    <property type="evidence" value="ECO:0007669"/>
    <property type="project" value="UniProtKB-SubCell"/>
</dbReference>
<comment type="subcellular location">
    <subcellularLocation>
        <location evidence="1">Mitochondrion inner membrane</location>
    </subcellularLocation>
</comment>
<dbReference type="PANTHER" id="PTHR10721:SF1">
    <property type="entry name" value="MITOCHONDRIAL IMPORT INNER MEMBRANE TRANSLOCASE SUBUNIT TIM44"/>
    <property type="match status" value="1"/>
</dbReference>
<dbReference type="Gene3D" id="3.10.450.240">
    <property type="match status" value="1"/>
</dbReference>
<proteinExistence type="inferred from homology"/>
<evidence type="ECO:0000313" key="8">
    <source>
        <dbReference type="EMBL" id="CAB9505142.1"/>
    </source>
</evidence>
<dbReference type="InterPro" id="IPR039544">
    <property type="entry name" value="Tim44-like"/>
</dbReference>
<organism evidence="8 9">
    <name type="scientific">Seminavis robusta</name>
    <dbReference type="NCBI Taxonomy" id="568900"/>
    <lineage>
        <taxon>Eukaryota</taxon>
        <taxon>Sar</taxon>
        <taxon>Stramenopiles</taxon>
        <taxon>Ochrophyta</taxon>
        <taxon>Bacillariophyta</taxon>
        <taxon>Bacillariophyceae</taxon>
        <taxon>Bacillariophycidae</taxon>
        <taxon>Naviculales</taxon>
        <taxon>Naviculaceae</taxon>
        <taxon>Seminavis</taxon>
    </lineage>
</organism>
<keyword evidence="3" id="KW-0999">Mitochondrion inner membrane</keyword>
<dbReference type="AlphaFoldDB" id="A0A9N8DL96"/>
<evidence type="ECO:0000256" key="6">
    <source>
        <dbReference type="ARBA" id="ARBA00023136"/>
    </source>
</evidence>
<evidence type="ECO:0000259" key="7">
    <source>
        <dbReference type="Pfam" id="PF04280"/>
    </source>
</evidence>
<evidence type="ECO:0000256" key="4">
    <source>
        <dbReference type="ARBA" id="ARBA00022946"/>
    </source>
</evidence>
<dbReference type="GO" id="GO:0030150">
    <property type="term" value="P:protein import into mitochondrial matrix"/>
    <property type="evidence" value="ECO:0007669"/>
    <property type="project" value="TreeGrafter"/>
</dbReference>
<keyword evidence="5" id="KW-0496">Mitochondrion</keyword>
<name>A0A9N8DL96_9STRA</name>
<dbReference type="Pfam" id="PF04280">
    <property type="entry name" value="Tim44"/>
    <property type="match status" value="1"/>
</dbReference>
<dbReference type="GO" id="GO:0051087">
    <property type="term" value="F:protein-folding chaperone binding"/>
    <property type="evidence" value="ECO:0007669"/>
    <property type="project" value="TreeGrafter"/>
</dbReference>
<protein>
    <submittedName>
        <fullName evidence="8">Translocase of inner mitochondrial membrane 44 homolog (Yeast)</fullName>
    </submittedName>
</protein>
<dbReference type="PANTHER" id="PTHR10721">
    <property type="entry name" value="MITOCHONDRIAL IMPORT INNER MEMBRANE TRANSLOCASE SUBUNIT TIM44"/>
    <property type="match status" value="1"/>
</dbReference>
<evidence type="ECO:0000256" key="2">
    <source>
        <dbReference type="ARBA" id="ARBA00009597"/>
    </source>
</evidence>
<feature type="domain" description="Tim44-like" evidence="7">
    <location>
        <begin position="147"/>
        <end position="289"/>
    </location>
</feature>
<reference evidence="8" key="1">
    <citation type="submission" date="2020-06" db="EMBL/GenBank/DDBJ databases">
        <authorList>
            <consortium name="Plant Systems Biology data submission"/>
        </authorList>
    </citation>
    <scope>NUCLEOTIDE SEQUENCE</scope>
    <source>
        <strain evidence="8">D6</strain>
    </source>
</reference>
<keyword evidence="9" id="KW-1185">Reference proteome</keyword>
<accession>A0A9N8DL96</accession>
<dbReference type="EMBL" id="CAICTM010000219">
    <property type="protein sequence ID" value="CAB9505142.1"/>
    <property type="molecule type" value="Genomic_DNA"/>
</dbReference>
<gene>
    <name evidence="8" type="ORF">SEMRO_220_G090670.1</name>
</gene>
<dbReference type="InterPro" id="IPR032710">
    <property type="entry name" value="NTF2-like_dom_sf"/>
</dbReference>
<comment type="similarity">
    <text evidence="2">Belongs to the Tim44 family.</text>
</comment>
<sequence>MFAASLRVASRRLAVRRTTSVRALGAVNWPRRPYASSSEDKKLGFLQRFRLGLVETWQELLGVHDIRVSSSKGSMDETSSPMYPMQEQQQEQPGVEPFDLTGIPTMDIDASVASPWERLQRRLAAARIIDKAVWNPNTRGERQTGSAILKIQRLDPKLITSLDQFRSDMTEKTIPLLLKWVLEGDVDNLQRWLGPQVLHKVASEIKARHQEGVVLNPSIIEVCPTHHAKDVWAITTDDEDITPPCIVLHFICQQVHCAIDKEQGTILEGSKDEIVYKSYVAAFQPMQRDSPQQYFWGIADFRYNGPIARYQMTRHTIEDEPDYLVRLLDQQK</sequence>